<evidence type="ECO:0000259" key="6">
    <source>
        <dbReference type="Pfam" id="PF07992"/>
    </source>
</evidence>
<protein>
    <recommendedName>
        <fullName evidence="3">Sarcosine oxidase subunit alpha</fullName>
        <ecNumber evidence="3">1.5.3.24</ecNumber>
    </recommendedName>
</protein>
<dbReference type="InterPro" id="IPR029043">
    <property type="entry name" value="GcvT/YgfZ_C"/>
</dbReference>
<dbReference type="InterPro" id="IPR027266">
    <property type="entry name" value="TrmE/GcvT-like"/>
</dbReference>
<dbReference type="EC" id="1.5.3.24" evidence="3"/>
<dbReference type="EMBL" id="JACHWP010000005">
    <property type="protein sequence ID" value="MBB3023447.1"/>
    <property type="molecule type" value="Genomic_DNA"/>
</dbReference>
<comment type="similarity">
    <text evidence="1 3">Belongs to the GcvT family.</text>
</comment>
<dbReference type="Gene3D" id="3.10.20.440">
    <property type="entry name" value="2Fe-2S iron-sulphur cluster binding domain, sarcosine oxidase, alpha subunit, N-terminal domain"/>
    <property type="match status" value="1"/>
</dbReference>
<evidence type="ECO:0000313" key="9">
    <source>
        <dbReference type="EMBL" id="MBB3023447.1"/>
    </source>
</evidence>
<feature type="region of interest" description="Disordered" evidence="4">
    <location>
        <begin position="911"/>
        <end position="930"/>
    </location>
</feature>
<keyword evidence="3" id="KW-0520">NAD</keyword>
<dbReference type="InterPro" id="IPR023753">
    <property type="entry name" value="FAD/NAD-binding_dom"/>
</dbReference>
<dbReference type="Pfam" id="PF17806">
    <property type="entry name" value="SO_alpha_A3"/>
    <property type="match status" value="1"/>
</dbReference>
<dbReference type="InterPro" id="IPR042204">
    <property type="entry name" value="2Fe-2S-bd_N"/>
</dbReference>
<dbReference type="Gene3D" id="3.30.1360.120">
    <property type="entry name" value="Probable tRNA modification gtpase trme, domain 1"/>
    <property type="match status" value="1"/>
</dbReference>
<dbReference type="Pfam" id="PF07992">
    <property type="entry name" value="Pyr_redox_2"/>
    <property type="match status" value="1"/>
</dbReference>
<dbReference type="SUPFAM" id="SSF103025">
    <property type="entry name" value="Folate-binding domain"/>
    <property type="match status" value="1"/>
</dbReference>
<evidence type="ECO:0000256" key="2">
    <source>
        <dbReference type="ARBA" id="ARBA00023002"/>
    </source>
</evidence>
<evidence type="ECO:0000256" key="4">
    <source>
        <dbReference type="SAM" id="MobiDB-lite"/>
    </source>
</evidence>
<accession>A0A839R0W1</accession>
<feature type="domain" description="Aminomethyltransferase C-terminal" evidence="7">
    <location>
        <begin position="889"/>
        <end position="988"/>
    </location>
</feature>
<dbReference type="GO" id="GO:0000166">
    <property type="term" value="F:nucleotide binding"/>
    <property type="evidence" value="ECO:0007669"/>
    <property type="project" value="UniProtKB-KW"/>
</dbReference>
<evidence type="ECO:0000259" key="8">
    <source>
        <dbReference type="Pfam" id="PF17806"/>
    </source>
</evidence>
<keyword evidence="2 3" id="KW-0560">Oxidoreductase</keyword>
<comment type="cofactor">
    <cofactor evidence="3">
        <name>NAD(+)</name>
        <dbReference type="ChEBI" id="CHEBI:57540"/>
    </cofactor>
    <text evidence="3">Binds 1 NAD(+) per subunit.</text>
</comment>
<dbReference type="PRINTS" id="PR00469">
    <property type="entry name" value="PNDRDTASEII"/>
</dbReference>
<dbReference type="InterPro" id="IPR013977">
    <property type="entry name" value="GcvT_C"/>
</dbReference>
<dbReference type="PANTHER" id="PTHR43757:SF2">
    <property type="entry name" value="AMINOMETHYLTRANSFERASE, MITOCHONDRIAL"/>
    <property type="match status" value="1"/>
</dbReference>
<dbReference type="GO" id="GO:0008115">
    <property type="term" value="F:sarcosine oxidase activity"/>
    <property type="evidence" value="ECO:0007669"/>
    <property type="project" value="UniProtKB-UniRule"/>
</dbReference>
<evidence type="ECO:0000256" key="3">
    <source>
        <dbReference type="PIRNR" id="PIRNR037980"/>
    </source>
</evidence>
<dbReference type="Pfam" id="PF13510">
    <property type="entry name" value="Fer2_4"/>
    <property type="match status" value="1"/>
</dbReference>
<keyword evidence="3" id="KW-0547">Nucleotide-binding</keyword>
<feature type="region of interest" description="Disordered" evidence="4">
    <location>
        <begin position="1"/>
        <end position="25"/>
    </location>
</feature>
<feature type="domain" description="FAD/NAD(P)-binding" evidence="6">
    <location>
        <begin position="133"/>
        <end position="403"/>
    </location>
</feature>
<dbReference type="AlphaFoldDB" id="A0A839R0W1"/>
<keyword evidence="10" id="KW-1185">Reference proteome</keyword>
<dbReference type="InterPro" id="IPR041117">
    <property type="entry name" value="SoxA_A3"/>
</dbReference>
<evidence type="ECO:0000259" key="5">
    <source>
        <dbReference type="Pfam" id="PF01571"/>
    </source>
</evidence>
<evidence type="ECO:0000313" key="10">
    <source>
        <dbReference type="Proteomes" id="UP000568050"/>
    </source>
</evidence>
<dbReference type="Pfam" id="PF08669">
    <property type="entry name" value="GCV_T_C"/>
    <property type="match status" value="1"/>
</dbReference>
<dbReference type="Proteomes" id="UP000568050">
    <property type="component" value="Unassembled WGS sequence"/>
</dbReference>
<proteinExistence type="inferred from homology"/>
<dbReference type="InterPro" id="IPR036188">
    <property type="entry name" value="FAD/NAD-bd_sf"/>
</dbReference>
<comment type="catalytic activity">
    <reaction evidence="3">
        <text>sarcosine + (6S)-5,6,7,8-tetrahydrofolate + O2 = (6R)-5,10-methylene-5,6,7,8-tetrahydrofolate + glycine + H2O2</text>
        <dbReference type="Rhea" id="RHEA:70455"/>
        <dbReference type="ChEBI" id="CHEBI:15379"/>
        <dbReference type="ChEBI" id="CHEBI:15636"/>
        <dbReference type="ChEBI" id="CHEBI:16240"/>
        <dbReference type="ChEBI" id="CHEBI:57305"/>
        <dbReference type="ChEBI" id="CHEBI:57433"/>
        <dbReference type="ChEBI" id="CHEBI:57453"/>
        <dbReference type="EC" id="1.5.3.24"/>
    </reaction>
</comment>
<feature type="domain" description="GCVT N-terminal" evidence="5">
    <location>
        <begin position="598"/>
        <end position="868"/>
    </location>
</feature>
<dbReference type="InterPro" id="IPR006277">
    <property type="entry name" value="Sarcosine_oxidase_asu"/>
</dbReference>
<sequence>MTTASSSPSRRTDAAPGHGIDRSQPITITFGGQKYDAFAGDSLASALIAGGNLQTANSMYLDRPRGILAAGVEEPNGLVTVKARSEDDIDETMLPVTSVEATDGLEAFYVSGQGALDPTPDPALYDRKHMHADVLIVGAGPAGLAAARAALQGEARVVLIDKENRPGGSLLSSRTAQIDGTDGAQWAADTIAELSENPDFTYLSRTTAFGNYDSNYVIALQYRTDHLEPKHREGVSRQRVWHIRADQVVLAPGAMERPIVFSTNDRPGVMLAGAARTYTNRYGALPGQKIAVFTTNDSAYEAALDLHAAGAEIVALVDSREKASEAATAAAERTGAELSLSSAVIGTNASVMGDRLAAVSISELDADGALTGETRTVDADLLAVSGGFSPTVHLHTHRQGTTTWNTEIAGFVPNDDVTGEHCAGALTGDFSTQGALDTGTRAGAAALAAAAANAGFDPGSGSGDAKAPSAQVADEAPLCGAEVKPLWLVPSATGSTDDSFVDLQRDQAVSDIERAYGAGMTNIEHIKRYTSIGTANDQGKTSGVNAMAVLAHMIGEEDLGAVGVSGYRPPFTALPFAALAGRERGDLFDPARVTAIQPWHLEAGCEFEDVGQWKRPWFFAKDGEDMHQAVQRESKAVRDSVGYMDGTTLGKIEIRGQDAAEFVNRFYTNGFKLLKVGKGRYGVMCGVDGMIMDDGVTMRIADDRFLMTTTSSGAAAVFDWLEEWHQTEWPELDVTLTSVTEQYSTITVAGPKSRDVIAKVAPGLDVSNEAFAFMEFQDAELSNGVPARICRISFSGELSFEINVDAFYGLSAWKLVEEAGAEFDITPYGTETMHVLRAEKGLIIVGQDTDGTVTPDDAGLGWAVSTKKKHFIGKRSLEREDSQRPDRKQLVSVMSVDKKTVLPEGAQLIAKDADPTPKKGSVQDPVTPSNGQVHSYGFVTSSYMSPNLGRPFGLALIESGREREGEIMKSLVNGELVEVEIGPLCLFDPEGKRRDG</sequence>
<dbReference type="Gene3D" id="3.50.50.60">
    <property type="entry name" value="FAD/NAD(P)-binding domain"/>
    <property type="match status" value="1"/>
</dbReference>
<feature type="domain" description="SoxA A3" evidence="8">
    <location>
        <begin position="498"/>
        <end position="582"/>
    </location>
</feature>
<dbReference type="GO" id="GO:0046653">
    <property type="term" value="P:tetrahydrofolate metabolic process"/>
    <property type="evidence" value="ECO:0007669"/>
    <property type="project" value="UniProtKB-UniRule"/>
</dbReference>
<dbReference type="SUPFAM" id="SSF101790">
    <property type="entry name" value="Aminomethyltransferase beta-barrel domain"/>
    <property type="match status" value="1"/>
</dbReference>
<evidence type="ECO:0000259" key="7">
    <source>
        <dbReference type="Pfam" id="PF08669"/>
    </source>
</evidence>
<comment type="caution">
    <text evidence="9">The sequence shown here is derived from an EMBL/GenBank/DDBJ whole genome shotgun (WGS) entry which is preliminary data.</text>
</comment>
<dbReference type="PANTHER" id="PTHR43757">
    <property type="entry name" value="AMINOMETHYLTRANSFERASE"/>
    <property type="match status" value="1"/>
</dbReference>
<keyword evidence="3" id="KW-0963">Cytoplasm</keyword>
<reference evidence="9 10" key="1">
    <citation type="submission" date="2020-08" db="EMBL/GenBank/DDBJ databases">
        <title>Sequencing the genomes of 1000 actinobacteria strains.</title>
        <authorList>
            <person name="Klenk H.-P."/>
        </authorList>
    </citation>
    <scope>NUCLEOTIDE SEQUENCE [LARGE SCALE GENOMIC DNA]</scope>
    <source>
        <strain evidence="9 10">DSM 23040</strain>
    </source>
</reference>
<dbReference type="PRINTS" id="PR00368">
    <property type="entry name" value="FADPNR"/>
</dbReference>
<organism evidence="9 10">
    <name type="scientific">Helcobacillus massiliensis</name>
    <dbReference type="NCBI Taxonomy" id="521392"/>
    <lineage>
        <taxon>Bacteria</taxon>
        <taxon>Bacillati</taxon>
        <taxon>Actinomycetota</taxon>
        <taxon>Actinomycetes</taxon>
        <taxon>Micrococcales</taxon>
        <taxon>Dermabacteraceae</taxon>
        <taxon>Helcobacillus</taxon>
    </lineage>
</organism>
<dbReference type="InterPro" id="IPR028896">
    <property type="entry name" value="GcvT/YgfZ/DmdA"/>
</dbReference>
<name>A0A839R0W1_9MICO</name>
<dbReference type="PIRSF" id="PIRSF037980">
    <property type="entry name" value="SoxA"/>
    <property type="match status" value="1"/>
</dbReference>
<comment type="subcellular location">
    <subcellularLocation>
        <location evidence="3">Cytoplasm</location>
    </subcellularLocation>
</comment>
<dbReference type="SUPFAM" id="SSF51905">
    <property type="entry name" value="FAD/NAD(P)-binding domain"/>
    <property type="match status" value="1"/>
</dbReference>
<dbReference type="Pfam" id="PF01571">
    <property type="entry name" value="GCV_T"/>
    <property type="match status" value="1"/>
</dbReference>
<evidence type="ECO:0000256" key="1">
    <source>
        <dbReference type="ARBA" id="ARBA00008609"/>
    </source>
</evidence>
<dbReference type="RefSeq" id="WP_343064074.1">
    <property type="nucleotide sequence ID" value="NZ_CBCSFZ010000013.1"/>
</dbReference>
<gene>
    <name evidence="9" type="ORF">FHX50_001742</name>
</gene>
<dbReference type="GO" id="GO:0005737">
    <property type="term" value="C:cytoplasm"/>
    <property type="evidence" value="ECO:0007669"/>
    <property type="project" value="UniProtKB-SubCell"/>
</dbReference>
<dbReference type="InterPro" id="IPR006222">
    <property type="entry name" value="GCVT_N"/>
</dbReference>